<reference evidence="6" key="1">
    <citation type="submission" date="2017-02" db="EMBL/GenBank/DDBJ databases">
        <authorList>
            <person name="Varghese N."/>
            <person name="Submissions S."/>
        </authorList>
    </citation>
    <scope>NUCLEOTIDE SEQUENCE [LARGE SCALE GENOMIC DNA]</scope>
    <source>
        <strain evidence="6">9H-4</strain>
    </source>
</reference>
<feature type="domain" description="Ketoreductase" evidence="4">
    <location>
        <begin position="9"/>
        <end position="195"/>
    </location>
</feature>
<gene>
    <name evidence="5" type="ORF">SAMN06295964_0073</name>
</gene>
<evidence type="ECO:0000256" key="3">
    <source>
        <dbReference type="RuleBase" id="RU000363"/>
    </source>
</evidence>
<dbReference type="CDD" id="cd05233">
    <property type="entry name" value="SDR_c"/>
    <property type="match status" value="1"/>
</dbReference>
<dbReference type="OrthoDB" id="3691025at2"/>
<evidence type="ECO:0000256" key="2">
    <source>
        <dbReference type="ARBA" id="ARBA00023002"/>
    </source>
</evidence>
<comment type="similarity">
    <text evidence="1 3">Belongs to the short-chain dehydrogenases/reductases (SDR) family.</text>
</comment>
<dbReference type="Gene3D" id="3.40.50.720">
    <property type="entry name" value="NAD(P)-binding Rossmann-like Domain"/>
    <property type="match status" value="1"/>
</dbReference>
<dbReference type="STRING" id="1736691.SAMN06295964_0073"/>
<evidence type="ECO:0000256" key="1">
    <source>
        <dbReference type="ARBA" id="ARBA00006484"/>
    </source>
</evidence>
<dbReference type="PANTHER" id="PTHR44196:SF1">
    <property type="entry name" value="DEHYDROGENASE_REDUCTASE SDR FAMILY MEMBER 7B"/>
    <property type="match status" value="1"/>
</dbReference>
<dbReference type="InterPro" id="IPR020904">
    <property type="entry name" value="Sc_DH/Rdtase_CS"/>
</dbReference>
<evidence type="ECO:0000259" key="4">
    <source>
        <dbReference type="SMART" id="SM00822"/>
    </source>
</evidence>
<dbReference type="InterPro" id="IPR057326">
    <property type="entry name" value="KR_dom"/>
</dbReference>
<dbReference type="GO" id="GO:0016491">
    <property type="term" value="F:oxidoreductase activity"/>
    <property type="evidence" value="ECO:0007669"/>
    <property type="project" value="UniProtKB-KW"/>
</dbReference>
<evidence type="ECO:0000313" key="5">
    <source>
        <dbReference type="EMBL" id="SKB02853.1"/>
    </source>
</evidence>
<keyword evidence="2" id="KW-0560">Oxidoreductase</keyword>
<dbReference type="PRINTS" id="PR00081">
    <property type="entry name" value="GDHRDH"/>
</dbReference>
<proteinExistence type="inferred from homology"/>
<dbReference type="RefSeq" id="WP_078698306.1">
    <property type="nucleotide sequence ID" value="NZ_LT796768.1"/>
</dbReference>
<dbReference type="FunFam" id="3.40.50.720:FF:000084">
    <property type="entry name" value="Short-chain dehydrogenase reductase"/>
    <property type="match status" value="1"/>
</dbReference>
<keyword evidence="6" id="KW-1185">Reference proteome</keyword>
<protein>
    <submittedName>
        <fullName evidence="5">Short-chain dehydrogenase</fullName>
    </submittedName>
</protein>
<sequence length="288" mass="31455">MAKLDIRTKQCLVTGAAGGIGAATALALARAGARLVLTDLDPVGLERTVEQVRASRGQVVLSRAVDLTDADAVRRFAVDVQREVGSPDVLLNIAGISIWGTIDRLQEEHWRRLIDVNLMGPVHVMSSFLPGMIEAGRGGHVVNVSSAAGIFGLPWHAAYSASKFGLRGVSEVLRFDLRRHGIGVSLVCPGAVATPLVRDLEVVGVDRSVPSFRAIEDRFLQHAISPEVAADAIVKGLERRRYWVYTSRDIRLGHYAQRWFPWGYGLAMRYLNRVLTRAEARAMSGGKR</sequence>
<dbReference type="Pfam" id="PF00106">
    <property type="entry name" value="adh_short"/>
    <property type="match status" value="1"/>
</dbReference>
<dbReference type="GO" id="GO:0016020">
    <property type="term" value="C:membrane"/>
    <property type="evidence" value="ECO:0007669"/>
    <property type="project" value="TreeGrafter"/>
</dbReference>
<dbReference type="InterPro" id="IPR036291">
    <property type="entry name" value="NAD(P)-bd_dom_sf"/>
</dbReference>
<dbReference type="EMBL" id="LT796768">
    <property type="protein sequence ID" value="SKB02853.1"/>
    <property type="molecule type" value="Genomic_DNA"/>
</dbReference>
<dbReference type="NCBIfam" id="NF005881">
    <property type="entry name" value="PRK07832.1"/>
    <property type="match status" value="1"/>
</dbReference>
<dbReference type="AlphaFoldDB" id="A0A1T4YME9"/>
<accession>A0A1T4YME9</accession>
<dbReference type="Proteomes" id="UP000191040">
    <property type="component" value="Chromosome I"/>
</dbReference>
<dbReference type="PRINTS" id="PR00080">
    <property type="entry name" value="SDRFAMILY"/>
</dbReference>
<name>A0A1T4YME9_9ACTN</name>
<dbReference type="InterPro" id="IPR002347">
    <property type="entry name" value="SDR_fam"/>
</dbReference>
<dbReference type="PROSITE" id="PS00061">
    <property type="entry name" value="ADH_SHORT"/>
    <property type="match status" value="1"/>
</dbReference>
<dbReference type="PANTHER" id="PTHR44196">
    <property type="entry name" value="DEHYDROGENASE/REDUCTASE SDR FAMILY MEMBER 7B"/>
    <property type="match status" value="1"/>
</dbReference>
<evidence type="ECO:0000313" key="6">
    <source>
        <dbReference type="Proteomes" id="UP000191040"/>
    </source>
</evidence>
<organism evidence="5 6">
    <name type="scientific">Aeromicrobium choanae</name>
    <dbReference type="NCBI Taxonomy" id="1736691"/>
    <lineage>
        <taxon>Bacteria</taxon>
        <taxon>Bacillati</taxon>
        <taxon>Actinomycetota</taxon>
        <taxon>Actinomycetes</taxon>
        <taxon>Propionibacteriales</taxon>
        <taxon>Nocardioidaceae</taxon>
        <taxon>Aeromicrobium</taxon>
    </lineage>
</organism>
<dbReference type="SMART" id="SM00822">
    <property type="entry name" value="PKS_KR"/>
    <property type="match status" value="1"/>
</dbReference>
<dbReference type="SUPFAM" id="SSF51735">
    <property type="entry name" value="NAD(P)-binding Rossmann-fold domains"/>
    <property type="match status" value="1"/>
</dbReference>